<evidence type="ECO:0000313" key="3">
    <source>
        <dbReference type="EMBL" id="KAK0382777.1"/>
    </source>
</evidence>
<reference evidence="3" key="1">
    <citation type="submission" date="2022-10" db="EMBL/GenBank/DDBJ databases">
        <title>Determination and structural analysis of whole genome sequence of Sarocladium strictum F4-1.</title>
        <authorList>
            <person name="Hu L."/>
            <person name="Jiang Y."/>
        </authorList>
    </citation>
    <scope>NUCLEOTIDE SEQUENCE</scope>
    <source>
        <strain evidence="3">F4-1</strain>
    </source>
</reference>
<feature type="chain" id="PRO_5041239442" description="Carboxylesterase type B domain-containing protein" evidence="1">
    <location>
        <begin position="21"/>
        <end position="627"/>
    </location>
</feature>
<protein>
    <recommendedName>
        <fullName evidence="2">Carboxylesterase type B domain-containing protein</fullName>
    </recommendedName>
</protein>
<feature type="domain" description="Carboxylesterase type B" evidence="2">
    <location>
        <begin position="44"/>
        <end position="536"/>
    </location>
</feature>
<evidence type="ECO:0000256" key="1">
    <source>
        <dbReference type="SAM" id="SignalP"/>
    </source>
</evidence>
<dbReference type="SUPFAM" id="SSF53474">
    <property type="entry name" value="alpha/beta-Hydrolases"/>
    <property type="match status" value="1"/>
</dbReference>
<name>A0AA39G8S5_SARSR</name>
<dbReference type="AlphaFoldDB" id="A0AA39G8S5"/>
<keyword evidence="1" id="KW-0732">Signal</keyword>
<feature type="signal peptide" evidence="1">
    <location>
        <begin position="1"/>
        <end position="20"/>
    </location>
</feature>
<dbReference type="Pfam" id="PF00135">
    <property type="entry name" value="COesterase"/>
    <property type="match status" value="1"/>
</dbReference>
<dbReference type="EMBL" id="JAPDFR010000010">
    <property type="protein sequence ID" value="KAK0382777.1"/>
    <property type="molecule type" value="Genomic_DNA"/>
</dbReference>
<gene>
    <name evidence="3" type="ORF">NLU13_9872</name>
</gene>
<dbReference type="Proteomes" id="UP001175261">
    <property type="component" value="Unassembled WGS sequence"/>
</dbReference>
<sequence length="627" mass="68115">MRFSRCYLLVISLASQVAFSAPADHASLKAIPVLDLDYGSFEATSTGDSSGILTFKNIPFAAPPVGDLRWAKPAPPLKQKGIQPGNRKASACLQGGIYGLNLVGSLSEGVVGDVVNGLFGNTDNLPGNNPESEDCLYLDLQIPEKAFKNPSLKLPVVVFVYGGGYIRGDKDASEPLFPLYDGSGLITNADNNIIFISFNYRLGAIGFLAGTTMEKDGLPNAGLWDQRAVFDWVQKYIHLVGGDPSQVTAMGESAGASSLLFHLVAEGGTLDPMFQRAVLLSPAYQPMWDRAGTVEDVFQSFASLAGCQGQGLKCLRAADTKTLKEANKNLMKQQMPGTFAVGPTPDGSFIRQIPTAELALGRNWPIESVVLSHCEKESSLFVSGAIKTNEQYDKFLTALLPNSTLSNGIMDRILKAYPPPGGKSAFATQSDRLEALIRDSSMTCPIRYMTETLGAERVWAMQYSAIPGWHATDLIPMFYYPSKYDLSTFEAYFASLASWIAGPALAGISRAYKTYFTSYIRRGDPNAYKLSRLQNWGWPGTEQWRHPELDAGEGYVGKVLDVKLSILRLFSEVKDKQIPKDKCDLWRQFALAGTVAGGYVPDGEALEQDWVDGGTASDNYGGGNIRL</sequence>
<dbReference type="InterPro" id="IPR002018">
    <property type="entry name" value="CarbesteraseB"/>
</dbReference>
<comment type="caution">
    <text evidence="3">The sequence shown here is derived from an EMBL/GenBank/DDBJ whole genome shotgun (WGS) entry which is preliminary data.</text>
</comment>
<dbReference type="InterPro" id="IPR029058">
    <property type="entry name" value="AB_hydrolase_fold"/>
</dbReference>
<keyword evidence="4" id="KW-1185">Reference proteome</keyword>
<proteinExistence type="predicted"/>
<organism evidence="3 4">
    <name type="scientific">Sarocladium strictum</name>
    <name type="common">Black bundle disease fungus</name>
    <name type="synonym">Acremonium strictum</name>
    <dbReference type="NCBI Taxonomy" id="5046"/>
    <lineage>
        <taxon>Eukaryota</taxon>
        <taxon>Fungi</taxon>
        <taxon>Dikarya</taxon>
        <taxon>Ascomycota</taxon>
        <taxon>Pezizomycotina</taxon>
        <taxon>Sordariomycetes</taxon>
        <taxon>Hypocreomycetidae</taxon>
        <taxon>Hypocreales</taxon>
        <taxon>Sarocladiaceae</taxon>
        <taxon>Sarocladium</taxon>
    </lineage>
</organism>
<dbReference type="InterPro" id="IPR050309">
    <property type="entry name" value="Type-B_Carboxylest/Lipase"/>
</dbReference>
<accession>A0AA39G8S5</accession>
<dbReference type="Gene3D" id="3.40.50.1820">
    <property type="entry name" value="alpha/beta hydrolase"/>
    <property type="match status" value="1"/>
</dbReference>
<dbReference type="PANTHER" id="PTHR11559">
    <property type="entry name" value="CARBOXYLESTERASE"/>
    <property type="match status" value="1"/>
</dbReference>
<evidence type="ECO:0000313" key="4">
    <source>
        <dbReference type="Proteomes" id="UP001175261"/>
    </source>
</evidence>
<evidence type="ECO:0000259" key="2">
    <source>
        <dbReference type="Pfam" id="PF00135"/>
    </source>
</evidence>